<evidence type="ECO:0000313" key="3">
    <source>
        <dbReference type="Proteomes" id="UP000192393"/>
    </source>
</evidence>
<reference evidence="2 3" key="1">
    <citation type="submission" date="2017-04" db="EMBL/GenBank/DDBJ databases">
        <authorList>
            <person name="Afonso C.L."/>
            <person name="Miller P.J."/>
            <person name="Scott M.A."/>
            <person name="Spackman E."/>
            <person name="Goraichik I."/>
            <person name="Dimitrov K.M."/>
            <person name="Suarez D.L."/>
            <person name="Swayne D.E."/>
        </authorList>
    </citation>
    <scope>NUCLEOTIDE SEQUENCE [LARGE SCALE GENOMIC DNA]</scope>
    <source>
        <strain evidence="2 3">CGMCC 1.12708</strain>
    </source>
</reference>
<protein>
    <submittedName>
        <fullName evidence="2">Uncharacterized protein</fullName>
    </submittedName>
</protein>
<evidence type="ECO:0000256" key="1">
    <source>
        <dbReference type="SAM" id="MobiDB-lite"/>
    </source>
</evidence>
<keyword evidence="3" id="KW-1185">Reference proteome</keyword>
<dbReference type="EMBL" id="FWXS01000010">
    <property type="protein sequence ID" value="SMC84004.1"/>
    <property type="molecule type" value="Genomic_DNA"/>
</dbReference>
<dbReference type="STRING" id="1434700.SAMN06296427_11028"/>
<dbReference type="OrthoDB" id="1373940at2"/>
<dbReference type="Proteomes" id="UP000192393">
    <property type="component" value="Unassembled WGS sequence"/>
</dbReference>
<accession>A0A1W2CGC1</accession>
<proteinExistence type="predicted"/>
<gene>
    <name evidence="2" type="ORF">SAMN06296427_11028</name>
</gene>
<evidence type="ECO:0000313" key="2">
    <source>
        <dbReference type="EMBL" id="SMC84004.1"/>
    </source>
</evidence>
<feature type="region of interest" description="Disordered" evidence="1">
    <location>
        <begin position="84"/>
        <end position="109"/>
    </location>
</feature>
<name>A0A1W2CGC1_9FLAO</name>
<dbReference type="RefSeq" id="WP_084018347.1">
    <property type="nucleotide sequence ID" value="NZ_FWXS01000010.1"/>
</dbReference>
<dbReference type="AlphaFoldDB" id="A0A1W2CGC1"/>
<organism evidence="2 3">
    <name type="scientific">Moheibacter sediminis</name>
    <dbReference type="NCBI Taxonomy" id="1434700"/>
    <lineage>
        <taxon>Bacteria</taxon>
        <taxon>Pseudomonadati</taxon>
        <taxon>Bacteroidota</taxon>
        <taxon>Flavobacteriia</taxon>
        <taxon>Flavobacteriales</taxon>
        <taxon>Weeksellaceae</taxon>
        <taxon>Moheibacter</taxon>
    </lineage>
</organism>
<sequence length="109" mass="12802">MYREELRVVQYTITKKVEKKKSKKKETKKFKKLGLFHLWGREEDKKGKEVFFALVEDLEKGDIIEVAAKSIRFLSDDEIVAITDEEGNVSEELETEVEETEETSEEKED</sequence>